<keyword evidence="3" id="KW-1185">Reference proteome</keyword>
<evidence type="ECO:0000313" key="2">
    <source>
        <dbReference type="EMBL" id="KAF9513529.1"/>
    </source>
</evidence>
<keyword evidence="1" id="KW-0732">Signal</keyword>
<organism evidence="2 3">
    <name type="scientific">Hydnum rufescens UP504</name>
    <dbReference type="NCBI Taxonomy" id="1448309"/>
    <lineage>
        <taxon>Eukaryota</taxon>
        <taxon>Fungi</taxon>
        <taxon>Dikarya</taxon>
        <taxon>Basidiomycota</taxon>
        <taxon>Agaricomycotina</taxon>
        <taxon>Agaricomycetes</taxon>
        <taxon>Cantharellales</taxon>
        <taxon>Hydnaceae</taxon>
        <taxon>Hydnum</taxon>
    </lineage>
</organism>
<gene>
    <name evidence="2" type="ORF">BS47DRAFT_963029</name>
</gene>
<accession>A0A9P6AWY1</accession>
<feature type="signal peptide" evidence="1">
    <location>
        <begin position="1"/>
        <end position="19"/>
    </location>
</feature>
<sequence>MRALHVMTVLVVICSRIVSPHWESIEICVPLSTRKVFAFVDSNESIGGRSKVGHRGDSVSHPSSIVLSRIFDLATFIATCLHLKRCASSSGASSTGGERKHVILIGGRGRYSRFAPR</sequence>
<dbReference type="AlphaFoldDB" id="A0A9P6AWY1"/>
<proteinExistence type="predicted"/>
<evidence type="ECO:0000313" key="3">
    <source>
        <dbReference type="Proteomes" id="UP000886523"/>
    </source>
</evidence>
<name>A0A9P6AWY1_9AGAM</name>
<evidence type="ECO:0008006" key="4">
    <source>
        <dbReference type="Google" id="ProtNLM"/>
    </source>
</evidence>
<dbReference type="EMBL" id="MU128971">
    <property type="protein sequence ID" value="KAF9513529.1"/>
    <property type="molecule type" value="Genomic_DNA"/>
</dbReference>
<comment type="caution">
    <text evidence="2">The sequence shown here is derived from an EMBL/GenBank/DDBJ whole genome shotgun (WGS) entry which is preliminary data.</text>
</comment>
<protein>
    <recommendedName>
        <fullName evidence="4">Secreted protein</fullName>
    </recommendedName>
</protein>
<dbReference type="Proteomes" id="UP000886523">
    <property type="component" value="Unassembled WGS sequence"/>
</dbReference>
<feature type="chain" id="PRO_5040255716" description="Secreted protein" evidence="1">
    <location>
        <begin position="20"/>
        <end position="117"/>
    </location>
</feature>
<reference evidence="2" key="1">
    <citation type="journal article" date="2020" name="Nat. Commun.">
        <title>Large-scale genome sequencing of mycorrhizal fungi provides insights into the early evolution of symbiotic traits.</title>
        <authorList>
            <person name="Miyauchi S."/>
            <person name="Kiss E."/>
            <person name="Kuo A."/>
            <person name="Drula E."/>
            <person name="Kohler A."/>
            <person name="Sanchez-Garcia M."/>
            <person name="Morin E."/>
            <person name="Andreopoulos B."/>
            <person name="Barry K.W."/>
            <person name="Bonito G."/>
            <person name="Buee M."/>
            <person name="Carver A."/>
            <person name="Chen C."/>
            <person name="Cichocki N."/>
            <person name="Clum A."/>
            <person name="Culley D."/>
            <person name="Crous P.W."/>
            <person name="Fauchery L."/>
            <person name="Girlanda M."/>
            <person name="Hayes R.D."/>
            <person name="Keri Z."/>
            <person name="LaButti K."/>
            <person name="Lipzen A."/>
            <person name="Lombard V."/>
            <person name="Magnuson J."/>
            <person name="Maillard F."/>
            <person name="Murat C."/>
            <person name="Nolan M."/>
            <person name="Ohm R.A."/>
            <person name="Pangilinan J."/>
            <person name="Pereira M.F."/>
            <person name="Perotto S."/>
            <person name="Peter M."/>
            <person name="Pfister S."/>
            <person name="Riley R."/>
            <person name="Sitrit Y."/>
            <person name="Stielow J.B."/>
            <person name="Szollosi G."/>
            <person name="Zifcakova L."/>
            <person name="Stursova M."/>
            <person name="Spatafora J.W."/>
            <person name="Tedersoo L."/>
            <person name="Vaario L.M."/>
            <person name="Yamada A."/>
            <person name="Yan M."/>
            <person name="Wang P."/>
            <person name="Xu J."/>
            <person name="Bruns T."/>
            <person name="Baldrian P."/>
            <person name="Vilgalys R."/>
            <person name="Dunand C."/>
            <person name="Henrissat B."/>
            <person name="Grigoriev I.V."/>
            <person name="Hibbett D."/>
            <person name="Nagy L.G."/>
            <person name="Martin F.M."/>
        </authorList>
    </citation>
    <scope>NUCLEOTIDE SEQUENCE</scope>
    <source>
        <strain evidence="2">UP504</strain>
    </source>
</reference>
<evidence type="ECO:0000256" key="1">
    <source>
        <dbReference type="SAM" id="SignalP"/>
    </source>
</evidence>